<accession>A0AAU9J8F6</accession>
<evidence type="ECO:0000313" key="3">
    <source>
        <dbReference type="EMBL" id="CAG9318013.1"/>
    </source>
</evidence>
<evidence type="ECO:0000256" key="1">
    <source>
        <dbReference type="SAM" id="Coils"/>
    </source>
</evidence>
<keyword evidence="1" id="KW-0175">Coiled coil</keyword>
<reference evidence="3" key="1">
    <citation type="submission" date="2021-09" db="EMBL/GenBank/DDBJ databases">
        <authorList>
            <consortium name="AG Swart"/>
            <person name="Singh M."/>
            <person name="Singh A."/>
            <person name="Seah K."/>
            <person name="Emmerich C."/>
        </authorList>
    </citation>
    <scope>NUCLEOTIDE SEQUENCE</scope>
    <source>
        <strain evidence="3">ATCC30299</strain>
    </source>
</reference>
<feature type="region of interest" description="Disordered" evidence="2">
    <location>
        <begin position="1"/>
        <end position="20"/>
    </location>
</feature>
<dbReference type="Proteomes" id="UP001162131">
    <property type="component" value="Unassembled WGS sequence"/>
</dbReference>
<proteinExistence type="predicted"/>
<evidence type="ECO:0000313" key="4">
    <source>
        <dbReference type="Proteomes" id="UP001162131"/>
    </source>
</evidence>
<gene>
    <name evidence="3" type="ORF">BSTOLATCC_MIC20497</name>
</gene>
<protein>
    <submittedName>
        <fullName evidence="3">Uncharacterized protein</fullName>
    </submittedName>
</protein>
<dbReference type="AlphaFoldDB" id="A0AAU9J8F6"/>
<comment type="caution">
    <text evidence="3">The sequence shown here is derived from an EMBL/GenBank/DDBJ whole genome shotgun (WGS) entry which is preliminary data.</text>
</comment>
<organism evidence="3 4">
    <name type="scientific">Blepharisma stoltei</name>
    <dbReference type="NCBI Taxonomy" id="1481888"/>
    <lineage>
        <taxon>Eukaryota</taxon>
        <taxon>Sar</taxon>
        <taxon>Alveolata</taxon>
        <taxon>Ciliophora</taxon>
        <taxon>Postciliodesmatophora</taxon>
        <taxon>Heterotrichea</taxon>
        <taxon>Heterotrichida</taxon>
        <taxon>Blepharismidae</taxon>
        <taxon>Blepharisma</taxon>
    </lineage>
</organism>
<feature type="coiled-coil region" evidence="1">
    <location>
        <begin position="270"/>
        <end position="301"/>
    </location>
</feature>
<keyword evidence="4" id="KW-1185">Reference proteome</keyword>
<evidence type="ECO:0000256" key="2">
    <source>
        <dbReference type="SAM" id="MobiDB-lite"/>
    </source>
</evidence>
<name>A0AAU9J8F6_9CILI</name>
<dbReference type="EMBL" id="CAJZBQ010000020">
    <property type="protein sequence ID" value="CAG9318013.1"/>
    <property type="molecule type" value="Genomic_DNA"/>
</dbReference>
<sequence>MQIMFGRKNKPKSVKSNSFIEPSPSLSSGFAQEVLDLEGELDFCCNIETIQRLLQLYTQAIEFFESIKDPKYLHYQERMQNLLARKDVLQVIKNPQGENRSVTPTPTLSTETFKKKAEQRQKMRVKQADVHLNKDVAIERNAEQTIITHASSNTMIKGKIKENLKLQADSLNMRLHERKSHCKTPSPDKLNRRSTIGEFTIRPELSPENEESDRSGGFCKKTPLELFEQEVESIMENFVEEKAKIKSRIMENYNEELREVTKMGDSPLLNDIKNQMKKVMEEELAEALAEVEKKRKQAIDNAKQKLLSSN</sequence>